<sequence length="133" mass="14816">MEEELAALFIKGGEDEAWRINLGEEESEISVDLCLVEVALATDVASRSLDSVIRSSKRCYNINYISRQKKIHDLLAGLMFKGMAKQFGGFLGKFLDYDARSISWGFQNLSVEALPKRAIAAKSCWLHDEGDAP</sequence>
<accession>A0A7J8VAN2</accession>
<protein>
    <submittedName>
        <fullName evidence="1">Uncharacterized protein</fullName>
    </submittedName>
</protein>
<comment type="caution">
    <text evidence="1">The sequence shown here is derived from an EMBL/GenBank/DDBJ whole genome shotgun (WGS) entry which is preliminary data.</text>
</comment>
<proteinExistence type="predicted"/>
<dbReference type="OrthoDB" id="10533891at2759"/>
<evidence type="ECO:0000313" key="1">
    <source>
        <dbReference type="EMBL" id="MBA0659841.1"/>
    </source>
</evidence>
<gene>
    <name evidence="1" type="ORF">Goklo_011935</name>
</gene>
<organism evidence="1 2">
    <name type="scientific">Gossypium klotzschianum</name>
    <dbReference type="NCBI Taxonomy" id="34286"/>
    <lineage>
        <taxon>Eukaryota</taxon>
        <taxon>Viridiplantae</taxon>
        <taxon>Streptophyta</taxon>
        <taxon>Embryophyta</taxon>
        <taxon>Tracheophyta</taxon>
        <taxon>Spermatophyta</taxon>
        <taxon>Magnoliopsida</taxon>
        <taxon>eudicotyledons</taxon>
        <taxon>Gunneridae</taxon>
        <taxon>Pentapetalae</taxon>
        <taxon>rosids</taxon>
        <taxon>malvids</taxon>
        <taxon>Malvales</taxon>
        <taxon>Malvaceae</taxon>
        <taxon>Malvoideae</taxon>
        <taxon>Gossypium</taxon>
    </lineage>
</organism>
<reference evidence="1 2" key="1">
    <citation type="journal article" date="2019" name="Genome Biol. Evol.">
        <title>Insights into the evolution of the New World diploid cottons (Gossypium, subgenus Houzingenia) based on genome sequencing.</title>
        <authorList>
            <person name="Grover C.E."/>
            <person name="Arick M.A. 2nd"/>
            <person name="Thrash A."/>
            <person name="Conover J.L."/>
            <person name="Sanders W.S."/>
            <person name="Peterson D.G."/>
            <person name="Frelichowski J.E."/>
            <person name="Scheffler J.A."/>
            <person name="Scheffler B.E."/>
            <person name="Wendel J.F."/>
        </authorList>
    </citation>
    <scope>NUCLEOTIDE SEQUENCE [LARGE SCALE GENOMIC DNA]</scope>
    <source>
        <strain evidence="1">57</strain>
        <tissue evidence="1">Leaf</tissue>
    </source>
</reference>
<dbReference type="Proteomes" id="UP000593573">
    <property type="component" value="Unassembled WGS sequence"/>
</dbReference>
<name>A0A7J8VAN2_9ROSI</name>
<keyword evidence="2" id="KW-1185">Reference proteome</keyword>
<dbReference type="AlphaFoldDB" id="A0A7J8VAN2"/>
<evidence type="ECO:0000313" key="2">
    <source>
        <dbReference type="Proteomes" id="UP000593573"/>
    </source>
</evidence>
<dbReference type="EMBL" id="JABFAB010000009">
    <property type="protein sequence ID" value="MBA0659841.1"/>
    <property type="molecule type" value="Genomic_DNA"/>
</dbReference>